<proteinExistence type="inferred from homology"/>
<dbReference type="Pfam" id="PF00697">
    <property type="entry name" value="PRAI"/>
    <property type="match status" value="1"/>
</dbReference>
<name>A0A9D1XP20_9FIRM</name>
<dbReference type="Gene3D" id="3.20.20.70">
    <property type="entry name" value="Aldolase class I"/>
    <property type="match status" value="1"/>
</dbReference>
<dbReference type="EMBL" id="DXET01000293">
    <property type="protein sequence ID" value="HIX82869.1"/>
    <property type="molecule type" value="Genomic_DNA"/>
</dbReference>
<keyword evidence="6 9" id="KW-0822">Tryptophan biosynthesis</keyword>
<feature type="domain" description="N-(5'phosphoribosyl) anthranilate isomerase (PRAI)" evidence="10">
    <location>
        <begin position="4"/>
        <end position="191"/>
    </location>
</feature>
<protein>
    <recommendedName>
        <fullName evidence="4 9">N-(5'-phosphoribosyl)anthranilate isomerase</fullName>
        <shortName evidence="9">PRAI</shortName>
        <ecNumber evidence="3 9">5.3.1.24</ecNumber>
    </recommendedName>
</protein>
<dbReference type="PANTHER" id="PTHR42894:SF1">
    <property type="entry name" value="N-(5'-PHOSPHORIBOSYL)ANTHRANILATE ISOMERASE"/>
    <property type="match status" value="1"/>
</dbReference>
<evidence type="ECO:0000256" key="3">
    <source>
        <dbReference type="ARBA" id="ARBA00012572"/>
    </source>
</evidence>
<dbReference type="PANTHER" id="PTHR42894">
    <property type="entry name" value="N-(5'-PHOSPHORIBOSYL)ANTHRANILATE ISOMERASE"/>
    <property type="match status" value="1"/>
</dbReference>
<comment type="caution">
    <text evidence="11">The sequence shown here is derived from an EMBL/GenBank/DDBJ whole genome shotgun (WGS) entry which is preliminary data.</text>
</comment>
<evidence type="ECO:0000256" key="2">
    <source>
        <dbReference type="ARBA" id="ARBA00004664"/>
    </source>
</evidence>
<reference evidence="11" key="2">
    <citation type="submission" date="2021-04" db="EMBL/GenBank/DDBJ databases">
        <authorList>
            <person name="Gilroy R."/>
        </authorList>
    </citation>
    <scope>NUCLEOTIDE SEQUENCE</scope>
    <source>
        <strain evidence="11">ChiGjej1B1-14440</strain>
    </source>
</reference>
<keyword evidence="5 9" id="KW-0028">Amino-acid biosynthesis</keyword>
<accession>A0A9D1XP20</accession>
<evidence type="ECO:0000313" key="11">
    <source>
        <dbReference type="EMBL" id="HIX82869.1"/>
    </source>
</evidence>
<evidence type="ECO:0000256" key="8">
    <source>
        <dbReference type="ARBA" id="ARBA00023235"/>
    </source>
</evidence>
<dbReference type="InterPro" id="IPR044643">
    <property type="entry name" value="TrpF_fam"/>
</dbReference>
<dbReference type="InterPro" id="IPR011060">
    <property type="entry name" value="RibuloseP-bd_barrel"/>
</dbReference>
<dbReference type="CDD" id="cd00405">
    <property type="entry name" value="PRAI"/>
    <property type="match status" value="1"/>
</dbReference>
<dbReference type="InterPro" id="IPR001240">
    <property type="entry name" value="PRAI_dom"/>
</dbReference>
<evidence type="ECO:0000313" key="12">
    <source>
        <dbReference type="Proteomes" id="UP000886724"/>
    </source>
</evidence>
<keyword evidence="8 9" id="KW-0413">Isomerase</keyword>
<dbReference type="SUPFAM" id="SSF51366">
    <property type="entry name" value="Ribulose-phoshate binding barrel"/>
    <property type="match status" value="1"/>
</dbReference>
<evidence type="ECO:0000259" key="10">
    <source>
        <dbReference type="Pfam" id="PF00697"/>
    </source>
</evidence>
<sequence length="198" mass="22204">MKIKICGLFQNGDIDYVNEILPDYIGFVFAKSKRQVTYDQAKVMSSKLDKRIKTVGVFVDASIDEIVKLVNDQIIDLVQLHGDEGIDYIKQLKTKINVPIIKAIKMTPETDLRTISFPVDYYLLDSVISGSGKTFDWSLIKKLDKPFFLAGGINSGNLDDAIKINAYAIDVSSGVETNGIKDPNKIKEIVRRIKNDSR</sequence>
<reference evidence="11" key="1">
    <citation type="journal article" date="2021" name="PeerJ">
        <title>Extensive microbial diversity within the chicken gut microbiome revealed by metagenomics and culture.</title>
        <authorList>
            <person name="Gilroy R."/>
            <person name="Ravi A."/>
            <person name="Getino M."/>
            <person name="Pursley I."/>
            <person name="Horton D.L."/>
            <person name="Alikhan N.F."/>
            <person name="Baker D."/>
            <person name="Gharbi K."/>
            <person name="Hall N."/>
            <person name="Watson M."/>
            <person name="Adriaenssens E.M."/>
            <person name="Foster-Nyarko E."/>
            <person name="Jarju S."/>
            <person name="Secka A."/>
            <person name="Antonio M."/>
            <person name="Oren A."/>
            <person name="Chaudhuri R.R."/>
            <person name="La Ragione R."/>
            <person name="Hildebrand F."/>
            <person name="Pallen M.J."/>
        </authorList>
    </citation>
    <scope>NUCLEOTIDE SEQUENCE</scope>
    <source>
        <strain evidence="11">ChiGjej1B1-14440</strain>
    </source>
</reference>
<keyword evidence="7 9" id="KW-0057">Aromatic amino acid biosynthesis</keyword>
<organism evidence="11 12">
    <name type="scientific">Candidatus Erysipelatoclostridium merdavium</name>
    <dbReference type="NCBI Taxonomy" id="2838566"/>
    <lineage>
        <taxon>Bacteria</taxon>
        <taxon>Bacillati</taxon>
        <taxon>Bacillota</taxon>
        <taxon>Erysipelotrichia</taxon>
        <taxon>Erysipelotrichales</taxon>
        <taxon>Erysipelotrichales incertae sedis</taxon>
    </lineage>
</organism>
<dbReference type="GO" id="GO:0000162">
    <property type="term" value="P:L-tryptophan biosynthetic process"/>
    <property type="evidence" value="ECO:0007669"/>
    <property type="project" value="UniProtKB-UniRule"/>
</dbReference>
<comment type="catalytic activity">
    <reaction evidence="1 9">
        <text>N-(5-phospho-beta-D-ribosyl)anthranilate = 1-(2-carboxyphenylamino)-1-deoxy-D-ribulose 5-phosphate</text>
        <dbReference type="Rhea" id="RHEA:21540"/>
        <dbReference type="ChEBI" id="CHEBI:18277"/>
        <dbReference type="ChEBI" id="CHEBI:58613"/>
        <dbReference type="EC" id="5.3.1.24"/>
    </reaction>
</comment>
<dbReference type="GO" id="GO:0004640">
    <property type="term" value="F:phosphoribosylanthranilate isomerase activity"/>
    <property type="evidence" value="ECO:0007669"/>
    <property type="project" value="UniProtKB-UniRule"/>
</dbReference>
<dbReference type="InterPro" id="IPR013785">
    <property type="entry name" value="Aldolase_TIM"/>
</dbReference>
<evidence type="ECO:0000256" key="6">
    <source>
        <dbReference type="ARBA" id="ARBA00022822"/>
    </source>
</evidence>
<evidence type="ECO:0000256" key="7">
    <source>
        <dbReference type="ARBA" id="ARBA00023141"/>
    </source>
</evidence>
<dbReference type="Proteomes" id="UP000886724">
    <property type="component" value="Unassembled WGS sequence"/>
</dbReference>
<gene>
    <name evidence="9" type="primary">trpF</name>
    <name evidence="11" type="ORF">H9980_13020</name>
</gene>
<comment type="pathway">
    <text evidence="2 9">Amino-acid biosynthesis; L-tryptophan biosynthesis; L-tryptophan from chorismate: step 3/5.</text>
</comment>
<evidence type="ECO:0000256" key="9">
    <source>
        <dbReference type="HAMAP-Rule" id="MF_00135"/>
    </source>
</evidence>
<dbReference type="AlphaFoldDB" id="A0A9D1XP20"/>
<comment type="similarity">
    <text evidence="9">Belongs to the TrpF family.</text>
</comment>
<dbReference type="HAMAP" id="MF_00135">
    <property type="entry name" value="PRAI"/>
    <property type="match status" value="1"/>
</dbReference>
<evidence type="ECO:0000256" key="5">
    <source>
        <dbReference type="ARBA" id="ARBA00022605"/>
    </source>
</evidence>
<dbReference type="EC" id="5.3.1.24" evidence="3 9"/>
<evidence type="ECO:0000256" key="4">
    <source>
        <dbReference type="ARBA" id="ARBA00022272"/>
    </source>
</evidence>
<evidence type="ECO:0000256" key="1">
    <source>
        <dbReference type="ARBA" id="ARBA00001164"/>
    </source>
</evidence>